<dbReference type="SUPFAM" id="SSF53850">
    <property type="entry name" value="Periplasmic binding protein-like II"/>
    <property type="match status" value="1"/>
</dbReference>
<feature type="chain" id="PRO_5011719621" evidence="1">
    <location>
        <begin position="26"/>
        <end position="522"/>
    </location>
</feature>
<dbReference type="Pfam" id="PF01547">
    <property type="entry name" value="SBP_bac_1"/>
    <property type="match status" value="1"/>
</dbReference>
<dbReference type="InterPro" id="IPR006059">
    <property type="entry name" value="SBP"/>
</dbReference>
<sequence>MTRKGKYMLAIVCSALLAFLLAACADEETGKEETKQESPQVDVEADDEVVELTLFLDHSWWPVREWSGAVPEEITKRTGVKLNIQVAADENQLPVMIASGDLPDLVFTYDQFDRMSDARISLPWNELIEQYTPTFEISPTNISVNTQADGNFYSIRNAFSSEEEWREFDKALPGAGTPGLAVREDILEYLGNPPLESLEDLENVLAAVKENYPDMIPLVMDINHIGSYLRNQMGIDVGAGGPWYERNGNIHYSITHPNYLEYYKLMNRFYRNGYITAENFTFSDDQRDDQLVQNGEAFAHMYVMRVADENNTALENQGKDFTFKLITKMLTEEAVFVDSMIGWSGVFITTNNSNPEKSIQLMEFLLSEDGQQLGLWGIEGEHWTMNEEGYPDFQYNTNDSEYTDGEGIYWWGLLGSSAVNEGLGSYVPGTQGTEGLIEVKNNTLYRPEIGLIRTPADSDEQNIENRLDEMIKNEETRIYLADSEEQAVQAYDDMLETAKGIGMTKLEEWATEEYQQVVQNFK</sequence>
<evidence type="ECO:0000313" key="3">
    <source>
        <dbReference type="Proteomes" id="UP000198935"/>
    </source>
</evidence>
<evidence type="ECO:0000313" key="2">
    <source>
        <dbReference type="EMBL" id="SDZ67975.1"/>
    </source>
</evidence>
<keyword evidence="3" id="KW-1185">Reference proteome</keyword>
<accession>A0A1H3V1S8</accession>
<feature type="signal peptide" evidence="1">
    <location>
        <begin position="1"/>
        <end position="25"/>
    </location>
</feature>
<organism evidence="2 3">
    <name type="scientific">Evansella caseinilytica</name>
    <dbReference type="NCBI Taxonomy" id="1503961"/>
    <lineage>
        <taxon>Bacteria</taxon>
        <taxon>Bacillati</taxon>
        <taxon>Bacillota</taxon>
        <taxon>Bacilli</taxon>
        <taxon>Bacillales</taxon>
        <taxon>Bacillaceae</taxon>
        <taxon>Evansella</taxon>
    </lineage>
</organism>
<proteinExistence type="predicted"/>
<dbReference type="PANTHER" id="PTHR43649">
    <property type="entry name" value="ARABINOSE-BINDING PROTEIN-RELATED"/>
    <property type="match status" value="1"/>
</dbReference>
<keyword evidence="1" id="KW-0732">Signal</keyword>
<dbReference type="PANTHER" id="PTHR43649:SF17">
    <property type="entry name" value="ABC TRANSPORTER SOLUTE BINDING PROTEIN-SUGAR TRANSPORT"/>
    <property type="match status" value="1"/>
</dbReference>
<dbReference type="InterPro" id="IPR050490">
    <property type="entry name" value="Bact_solute-bd_prot1"/>
</dbReference>
<protein>
    <submittedName>
        <fullName evidence="2">Putative aldouronate transport system substrate-binding protein</fullName>
    </submittedName>
</protein>
<gene>
    <name evidence="2" type="ORF">SAMN05421736_13137</name>
</gene>
<dbReference type="Gene3D" id="3.40.190.10">
    <property type="entry name" value="Periplasmic binding protein-like II"/>
    <property type="match status" value="2"/>
</dbReference>
<dbReference type="EMBL" id="FNPI01000031">
    <property type="protein sequence ID" value="SDZ67975.1"/>
    <property type="molecule type" value="Genomic_DNA"/>
</dbReference>
<dbReference type="Proteomes" id="UP000198935">
    <property type="component" value="Unassembled WGS sequence"/>
</dbReference>
<name>A0A1H3V1S8_9BACI</name>
<reference evidence="3" key="1">
    <citation type="submission" date="2016-10" db="EMBL/GenBank/DDBJ databases">
        <authorList>
            <person name="Varghese N."/>
            <person name="Submissions S."/>
        </authorList>
    </citation>
    <scope>NUCLEOTIDE SEQUENCE [LARGE SCALE GENOMIC DNA]</scope>
    <source>
        <strain evidence="3">SP</strain>
    </source>
</reference>
<dbReference type="AlphaFoldDB" id="A0A1H3V1S8"/>
<evidence type="ECO:0000256" key="1">
    <source>
        <dbReference type="SAM" id="SignalP"/>
    </source>
</evidence>
<dbReference type="PROSITE" id="PS51257">
    <property type="entry name" value="PROKAR_LIPOPROTEIN"/>
    <property type="match status" value="1"/>
</dbReference>
<dbReference type="STRING" id="1503961.SAMN05421736_13137"/>